<organism evidence="2 3">
    <name type="scientific">Streptomyces sparsogenes DSM 40356</name>
    <dbReference type="NCBI Taxonomy" id="1331668"/>
    <lineage>
        <taxon>Bacteria</taxon>
        <taxon>Bacillati</taxon>
        <taxon>Actinomycetota</taxon>
        <taxon>Actinomycetes</taxon>
        <taxon>Kitasatosporales</taxon>
        <taxon>Streptomycetaceae</taxon>
        <taxon>Streptomyces</taxon>
    </lineage>
</organism>
<dbReference type="EMBL" id="ASQP01000336">
    <property type="protein sequence ID" value="OMI36417.1"/>
    <property type="molecule type" value="Genomic_DNA"/>
</dbReference>
<dbReference type="SUPFAM" id="SSF55729">
    <property type="entry name" value="Acyl-CoA N-acyltransferases (Nat)"/>
    <property type="match status" value="1"/>
</dbReference>
<name>A0A1R1SDU3_9ACTN</name>
<feature type="region of interest" description="Disordered" evidence="1">
    <location>
        <begin position="1"/>
        <end position="28"/>
    </location>
</feature>
<dbReference type="Proteomes" id="UP000186168">
    <property type="component" value="Unassembled WGS sequence"/>
</dbReference>
<comment type="caution">
    <text evidence="2">The sequence shown here is derived from an EMBL/GenBank/DDBJ whole genome shotgun (WGS) entry which is preliminary data.</text>
</comment>
<keyword evidence="3" id="KW-1185">Reference proteome</keyword>
<proteinExistence type="predicted"/>
<evidence type="ECO:0000313" key="3">
    <source>
        <dbReference type="Proteomes" id="UP000186168"/>
    </source>
</evidence>
<dbReference type="GeneID" id="96748721"/>
<evidence type="ECO:0000256" key="1">
    <source>
        <dbReference type="SAM" id="MobiDB-lite"/>
    </source>
</evidence>
<feature type="compositionally biased region" description="Basic residues" evidence="1">
    <location>
        <begin position="177"/>
        <end position="186"/>
    </location>
</feature>
<dbReference type="RefSeq" id="WP_065967785.1">
    <property type="nucleotide sequence ID" value="NZ_ASQP01000336.1"/>
</dbReference>
<evidence type="ECO:0008006" key="4">
    <source>
        <dbReference type="Google" id="ProtNLM"/>
    </source>
</evidence>
<feature type="region of interest" description="Disordered" evidence="1">
    <location>
        <begin position="177"/>
        <end position="196"/>
    </location>
</feature>
<dbReference type="AlphaFoldDB" id="A0A1R1SDU3"/>
<dbReference type="Gene3D" id="3.40.630.30">
    <property type="match status" value="1"/>
</dbReference>
<sequence>MSRAEAPPTDPHPTGTDPAGPPPWRWLTATDPDLVHALLTSCDAHQAAMSGTPAPARRPETTRRLVESGAVHLLHHATGPAGMFTLTERPPTGTDETVFPPAERPRYLQRLAVAPAWLTSGALVGVRCVRRAVEVAADTGGDVLRAQVNPDLRDTCALLALLGFTPCGPTFDDGAGRRHAHLHRPLRPAAADPEKD</sequence>
<protein>
    <recommendedName>
        <fullName evidence="4">N-acetyltransferase domain-containing protein</fullName>
    </recommendedName>
</protein>
<dbReference type="STRING" id="67365.GCA_001704635_03274"/>
<gene>
    <name evidence="2" type="ORF">SPAR_26316</name>
</gene>
<reference evidence="2 3" key="1">
    <citation type="submission" date="2013-05" db="EMBL/GenBank/DDBJ databases">
        <title>Genome sequence of Streptomyces sparsogenes DSM 40356.</title>
        <authorList>
            <person name="Coyne S."/>
            <person name="Seebeck F.P."/>
        </authorList>
    </citation>
    <scope>NUCLEOTIDE SEQUENCE [LARGE SCALE GENOMIC DNA]</scope>
    <source>
        <strain evidence="2 3">DSM 40356</strain>
    </source>
</reference>
<accession>A0A1R1SDU3</accession>
<evidence type="ECO:0000313" key="2">
    <source>
        <dbReference type="EMBL" id="OMI36417.1"/>
    </source>
</evidence>
<dbReference type="InterPro" id="IPR016181">
    <property type="entry name" value="Acyl_CoA_acyltransferase"/>
</dbReference>
<feature type="compositionally biased region" description="Low complexity" evidence="1">
    <location>
        <begin position="187"/>
        <end position="196"/>
    </location>
</feature>